<sequence length="107" mass="11752">MENIDKYRAKLQAEHERLTTEIEESAKPQDFGSDVDMDEETDEGEALANRLAITQALKDELGEVEDALRRMEAGTYGTCTNCGKPINKETLDAAPESALCADCKKGV</sequence>
<dbReference type="AlphaFoldDB" id="A0A1G2C802"/>
<keyword evidence="1" id="KW-0479">Metal-binding</keyword>
<dbReference type="PANTHER" id="PTHR33823">
    <property type="entry name" value="RNA POLYMERASE-BINDING TRANSCRIPTION FACTOR DKSA-RELATED"/>
    <property type="match status" value="1"/>
</dbReference>
<dbReference type="PROSITE" id="PS51128">
    <property type="entry name" value="ZF_DKSA_2"/>
    <property type="match status" value="1"/>
</dbReference>
<evidence type="ECO:0000313" key="8">
    <source>
        <dbReference type="Proteomes" id="UP000179059"/>
    </source>
</evidence>
<dbReference type="InterPro" id="IPR000962">
    <property type="entry name" value="Znf_DskA_TraR"/>
</dbReference>
<organism evidence="7 8">
    <name type="scientific">Candidatus Liptonbacteria bacterium RIFCSPHIGHO2_01_FULL_57_28</name>
    <dbReference type="NCBI Taxonomy" id="1798647"/>
    <lineage>
        <taxon>Bacteria</taxon>
        <taxon>Candidatus Liptoniibacteriota</taxon>
    </lineage>
</organism>
<reference evidence="7 8" key="1">
    <citation type="journal article" date="2016" name="Nat. Commun.">
        <title>Thousands of microbial genomes shed light on interconnected biogeochemical processes in an aquifer system.</title>
        <authorList>
            <person name="Anantharaman K."/>
            <person name="Brown C.T."/>
            <person name="Hug L.A."/>
            <person name="Sharon I."/>
            <person name="Castelle C.J."/>
            <person name="Probst A.J."/>
            <person name="Thomas B.C."/>
            <person name="Singh A."/>
            <person name="Wilkins M.J."/>
            <person name="Karaoz U."/>
            <person name="Brodie E.L."/>
            <person name="Williams K.H."/>
            <person name="Hubbard S.S."/>
            <person name="Banfield J.F."/>
        </authorList>
    </citation>
    <scope>NUCLEOTIDE SEQUENCE [LARGE SCALE GENOMIC DNA]</scope>
</reference>
<keyword evidence="2" id="KW-0863">Zinc-finger</keyword>
<protein>
    <recommendedName>
        <fullName evidence="6">Zinc finger DksA/TraR C4-type domain-containing protein</fullName>
    </recommendedName>
</protein>
<comment type="caution">
    <text evidence="7">The sequence shown here is derived from an EMBL/GenBank/DDBJ whole genome shotgun (WGS) entry which is preliminary data.</text>
</comment>
<feature type="region of interest" description="Disordered" evidence="5">
    <location>
        <begin position="19"/>
        <end position="44"/>
    </location>
</feature>
<evidence type="ECO:0000256" key="4">
    <source>
        <dbReference type="PROSITE-ProRule" id="PRU00510"/>
    </source>
</evidence>
<dbReference type="PANTHER" id="PTHR33823:SF2">
    <property type="entry name" value="RNA POLYMERASE-BINDING TRANSCRIPTION FACTOR DKSA"/>
    <property type="match status" value="1"/>
</dbReference>
<feature type="zinc finger region" description="dksA C4-type" evidence="4">
    <location>
        <begin position="79"/>
        <end position="103"/>
    </location>
</feature>
<evidence type="ECO:0000259" key="6">
    <source>
        <dbReference type="Pfam" id="PF01258"/>
    </source>
</evidence>
<dbReference type="Pfam" id="PF01258">
    <property type="entry name" value="zf-dskA_traR"/>
    <property type="match status" value="1"/>
</dbReference>
<evidence type="ECO:0000256" key="5">
    <source>
        <dbReference type="SAM" id="MobiDB-lite"/>
    </source>
</evidence>
<keyword evidence="3" id="KW-0862">Zinc</keyword>
<dbReference type="Proteomes" id="UP000179059">
    <property type="component" value="Unassembled WGS sequence"/>
</dbReference>
<dbReference type="SUPFAM" id="SSF57716">
    <property type="entry name" value="Glucocorticoid receptor-like (DNA-binding domain)"/>
    <property type="match status" value="1"/>
</dbReference>
<feature type="compositionally biased region" description="Acidic residues" evidence="5">
    <location>
        <begin position="33"/>
        <end position="44"/>
    </location>
</feature>
<evidence type="ECO:0000256" key="3">
    <source>
        <dbReference type="ARBA" id="ARBA00022833"/>
    </source>
</evidence>
<evidence type="ECO:0000313" key="7">
    <source>
        <dbReference type="EMBL" id="OGY97505.1"/>
    </source>
</evidence>
<feature type="domain" description="Zinc finger DksA/TraR C4-type" evidence="6">
    <location>
        <begin position="74"/>
        <end position="105"/>
    </location>
</feature>
<dbReference type="EMBL" id="MHKX01000032">
    <property type="protein sequence ID" value="OGY97505.1"/>
    <property type="molecule type" value="Genomic_DNA"/>
</dbReference>
<evidence type="ECO:0000256" key="1">
    <source>
        <dbReference type="ARBA" id="ARBA00022723"/>
    </source>
</evidence>
<name>A0A1G2C802_9BACT</name>
<dbReference type="GO" id="GO:0008270">
    <property type="term" value="F:zinc ion binding"/>
    <property type="evidence" value="ECO:0007669"/>
    <property type="project" value="UniProtKB-KW"/>
</dbReference>
<dbReference type="STRING" id="1798647.A2855_02550"/>
<evidence type="ECO:0000256" key="2">
    <source>
        <dbReference type="ARBA" id="ARBA00022771"/>
    </source>
</evidence>
<dbReference type="Gene3D" id="1.20.120.910">
    <property type="entry name" value="DksA, coiled-coil domain"/>
    <property type="match status" value="1"/>
</dbReference>
<accession>A0A1G2C802</accession>
<gene>
    <name evidence="7" type="ORF">A2855_02550</name>
</gene>
<proteinExistence type="predicted"/>